<reference evidence="1 2" key="1">
    <citation type="submission" date="2017-09" db="EMBL/GenBank/DDBJ databases">
        <title>Depth-based differentiation of microbial function through sediment-hosted aquifers and enrichment of novel symbionts in the deep terrestrial subsurface.</title>
        <authorList>
            <person name="Probst A.J."/>
            <person name="Ladd B."/>
            <person name="Jarett J.K."/>
            <person name="Geller-Mcgrath D.E."/>
            <person name="Sieber C.M."/>
            <person name="Emerson J.B."/>
            <person name="Anantharaman K."/>
            <person name="Thomas B.C."/>
            <person name="Malmstrom R."/>
            <person name="Stieglmeier M."/>
            <person name="Klingl A."/>
            <person name="Woyke T."/>
            <person name="Ryan C.M."/>
            <person name="Banfield J.F."/>
        </authorList>
    </citation>
    <scope>NUCLEOTIDE SEQUENCE [LARGE SCALE GENOMIC DNA]</scope>
    <source>
        <strain evidence="1">CG23_combo_of_CG06-09_8_20_14_all_48_7</strain>
    </source>
</reference>
<dbReference type="AlphaFoldDB" id="A0A2G9YBG1"/>
<accession>A0A2G9YBG1</accession>
<proteinExistence type="predicted"/>
<evidence type="ECO:0000313" key="1">
    <source>
        <dbReference type="EMBL" id="PIP16560.1"/>
    </source>
</evidence>
<comment type="caution">
    <text evidence="1">The sequence shown here is derived from an EMBL/GenBank/DDBJ whole genome shotgun (WGS) entry which is preliminary data.</text>
</comment>
<dbReference type="PANTHER" id="PTHR47381">
    <property type="entry name" value="ALPHA/BETA-HYDROLASES SUPERFAMILY PROTEIN"/>
    <property type="match status" value="1"/>
</dbReference>
<dbReference type="InterPro" id="IPR025890">
    <property type="entry name" value="Abhydrolase_bac"/>
</dbReference>
<dbReference type="Gene3D" id="3.40.50.1820">
    <property type="entry name" value="alpha/beta hydrolase"/>
    <property type="match status" value="1"/>
</dbReference>
<dbReference type="PANTHER" id="PTHR47381:SF3">
    <property type="entry name" value="ALPHA_BETA-HYDROLASES SUPERFAMILY PROTEIN"/>
    <property type="match status" value="1"/>
</dbReference>
<dbReference type="Proteomes" id="UP000230392">
    <property type="component" value="Unassembled WGS sequence"/>
</dbReference>
<protein>
    <recommendedName>
        <fullName evidence="3">Acetyl xylan esterase domain-containing protein</fullName>
    </recommendedName>
</protein>
<dbReference type="EMBL" id="PCRF01000069">
    <property type="protein sequence ID" value="PIP16560.1"/>
    <property type="molecule type" value="Genomic_DNA"/>
</dbReference>
<organism evidence="1 2">
    <name type="scientific">bacterium (Candidatus Ratteibacteria) CG23_combo_of_CG06-09_8_20_14_all_48_7</name>
    <dbReference type="NCBI Taxonomy" id="2014292"/>
    <lineage>
        <taxon>Bacteria</taxon>
        <taxon>Candidatus Ratteibacteria</taxon>
    </lineage>
</organism>
<dbReference type="InterPro" id="IPR029058">
    <property type="entry name" value="AB_hydrolase_fold"/>
</dbReference>
<evidence type="ECO:0000313" key="2">
    <source>
        <dbReference type="Proteomes" id="UP000230392"/>
    </source>
</evidence>
<evidence type="ECO:0008006" key="3">
    <source>
        <dbReference type="Google" id="ProtNLM"/>
    </source>
</evidence>
<dbReference type="Pfam" id="PF12715">
    <property type="entry name" value="Abhydrolase_7"/>
    <property type="match status" value="1"/>
</dbReference>
<dbReference type="SUPFAM" id="SSF53474">
    <property type="entry name" value="alpha/beta-Hydrolases"/>
    <property type="match status" value="1"/>
</dbReference>
<sequence>MAKVKRNFSMKVYWDRITEDWEPALKFKGKTKADWEEWRLKASAKYLELLGSFPRKVPLEAVVESSVEDGDIVRERVVFNSEEFMSVPCQVLKPKDMKPDRSNPAILCSHGHGPFGKDAVAGVRSSPEHIKFIEDHNHNYAEQMAKAGFLTIAPDLRVFGERRDGLDPFPGRDPCNVNFVKGALLGIYTLTLNIWDMMCCVDYLETRPEVDKNRIGMMGLSQGGTMTTFTSAVEPRIKAADIIGYVNPWREFGIKRANFCGSQILPGIYRYFDTDDITGLIAPRPLLLEMGIYDNCFFIQHMLQGYQGVKKIYQSAGVEDRLWADIHPGPHAFAGKKAFEFFKKYL</sequence>
<gene>
    <name evidence="1" type="ORF">COX46_01490</name>
</gene>
<name>A0A2G9YBG1_9BACT</name>